<organism evidence="2 3">
    <name type="scientific">Alkalibaculum sporogenes</name>
    <dbReference type="NCBI Taxonomy" id="2655001"/>
    <lineage>
        <taxon>Bacteria</taxon>
        <taxon>Bacillati</taxon>
        <taxon>Bacillota</taxon>
        <taxon>Clostridia</taxon>
        <taxon>Eubacteriales</taxon>
        <taxon>Eubacteriaceae</taxon>
        <taxon>Alkalibaculum</taxon>
    </lineage>
</organism>
<gene>
    <name evidence="2" type="ORF">GC105_01575</name>
</gene>
<dbReference type="Pfam" id="PF02915">
    <property type="entry name" value="Rubrerythrin"/>
    <property type="match status" value="1"/>
</dbReference>
<evidence type="ECO:0000313" key="2">
    <source>
        <dbReference type="EMBL" id="MPW24483.1"/>
    </source>
</evidence>
<feature type="domain" description="Rubrerythrin diiron-binding" evidence="1">
    <location>
        <begin position="27"/>
        <end position="142"/>
    </location>
</feature>
<dbReference type="Gene3D" id="1.20.1260.10">
    <property type="match status" value="1"/>
</dbReference>
<keyword evidence="3" id="KW-1185">Reference proteome</keyword>
<proteinExistence type="predicted"/>
<dbReference type="InterPro" id="IPR003251">
    <property type="entry name" value="Rr_diiron-bd_dom"/>
</dbReference>
<evidence type="ECO:0000259" key="1">
    <source>
        <dbReference type="Pfam" id="PF02915"/>
    </source>
</evidence>
<protein>
    <recommendedName>
        <fullName evidence="1">Rubrerythrin diiron-binding domain-containing protein</fullName>
    </recommendedName>
</protein>
<reference evidence="2 3" key="1">
    <citation type="submission" date="2019-10" db="EMBL/GenBank/DDBJ databases">
        <title>Alkalibaculum tamaniensis sp.nov., a new alkaliphilic acetogen, isolated on methoxylated aromatics from a mud volcano.</title>
        <authorList>
            <person name="Khomyakova M.A."/>
            <person name="Merkel A.Y."/>
            <person name="Bonch-Osmolovskaya E.A."/>
            <person name="Slobodkin A.I."/>
        </authorList>
    </citation>
    <scope>NUCLEOTIDE SEQUENCE [LARGE SCALE GENOMIC DNA]</scope>
    <source>
        <strain evidence="2 3">M08DMB</strain>
    </source>
</reference>
<name>A0A6A7K5R1_9FIRM</name>
<accession>A0A6A7K5R1</accession>
<dbReference type="AlphaFoldDB" id="A0A6A7K5R1"/>
<dbReference type="InterPro" id="IPR012347">
    <property type="entry name" value="Ferritin-like"/>
</dbReference>
<dbReference type="SUPFAM" id="SSF47240">
    <property type="entry name" value="Ferritin-like"/>
    <property type="match status" value="1"/>
</dbReference>
<dbReference type="CDD" id="cd00657">
    <property type="entry name" value="Ferritin_like"/>
    <property type="match status" value="1"/>
</dbReference>
<dbReference type="InterPro" id="IPR009078">
    <property type="entry name" value="Ferritin-like_SF"/>
</dbReference>
<dbReference type="GO" id="GO:0016491">
    <property type="term" value="F:oxidoreductase activity"/>
    <property type="evidence" value="ECO:0007669"/>
    <property type="project" value="InterPro"/>
</dbReference>
<dbReference type="GO" id="GO:0046872">
    <property type="term" value="F:metal ion binding"/>
    <property type="evidence" value="ECO:0007669"/>
    <property type="project" value="InterPro"/>
</dbReference>
<dbReference type="EMBL" id="WHNX01000002">
    <property type="protein sequence ID" value="MPW24483.1"/>
    <property type="molecule type" value="Genomic_DNA"/>
</dbReference>
<evidence type="ECO:0000313" key="3">
    <source>
        <dbReference type="Proteomes" id="UP000440004"/>
    </source>
</evidence>
<dbReference type="Proteomes" id="UP000440004">
    <property type="component" value="Unassembled WGS sequence"/>
</dbReference>
<sequence>MNGGIFLNFNESTTCNNNYLPKLILDLEEYIQSELQDSAFYEELSAIAPTGISSELLLEFSDDEKIHAESLQTIYSKLKGRSYTPKPLLPVQINDFTQALIQRIEVETRDYKKYGKHYLDAPTNDLQDLFFSIRDIEAQHAMRIPILLEDLRDRVK</sequence>
<comment type="caution">
    <text evidence="2">The sequence shown here is derived from an EMBL/GenBank/DDBJ whole genome shotgun (WGS) entry which is preliminary data.</text>
</comment>